<keyword evidence="1" id="KW-0472">Membrane</keyword>
<protein>
    <recommendedName>
        <fullName evidence="4">ABC transporter permease</fullName>
    </recommendedName>
</protein>
<gene>
    <name evidence="2" type="ORF">SAMN06265376_103273</name>
</gene>
<evidence type="ECO:0000313" key="3">
    <source>
        <dbReference type="Proteomes" id="UP000198379"/>
    </source>
</evidence>
<accession>A0A238ZJF6</accession>
<name>A0A238ZJF6_9FLAO</name>
<evidence type="ECO:0000256" key="1">
    <source>
        <dbReference type="SAM" id="Phobius"/>
    </source>
</evidence>
<proteinExistence type="predicted"/>
<dbReference type="Proteomes" id="UP000198379">
    <property type="component" value="Unassembled WGS sequence"/>
</dbReference>
<dbReference type="EMBL" id="FZNY01000003">
    <property type="protein sequence ID" value="SNR83292.1"/>
    <property type="molecule type" value="Genomic_DNA"/>
</dbReference>
<dbReference type="AlphaFoldDB" id="A0A238ZJF6"/>
<keyword evidence="1" id="KW-0812">Transmembrane</keyword>
<evidence type="ECO:0000313" key="2">
    <source>
        <dbReference type="EMBL" id="SNR83292.1"/>
    </source>
</evidence>
<reference evidence="2 3" key="1">
    <citation type="submission" date="2017-06" db="EMBL/GenBank/DDBJ databases">
        <authorList>
            <person name="Kim H.J."/>
            <person name="Triplett B.A."/>
        </authorList>
    </citation>
    <scope>NUCLEOTIDE SEQUENCE [LARGE SCALE GENOMIC DNA]</scope>
    <source>
        <strain evidence="2 3">DSM 25597</strain>
    </source>
</reference>
<sequence length="100" mass="11724">MSKSIKEQKKEIIARDIERLQKQNRSFKKLAPYSITFLIILSFIIPILPRRKGSLIFENLDYIEASLVNLAVLFVFFVISVFLVIRLNTKKIDRLKKTVL</sequence>
<organism evidence="2 3">
    <name type="scientific">Dokdonia pacifica</name>
    <dbReference type="NCBI Taxonomy" id="1627892"/>
    <lineage>
        <taxon>Bacteria</taxon>
        <taxon>Pseudomonadati</taxon>
        <taxon>Bacteroidota</taxon>
        <taxon>Flavobacteriia</taxon>
        <taxon>Flavobacteriales</taxon>
        <taxon>Flavobacteriaceae</taxon>
        <taxon>Dokdonia</taxon>
    </lineage>
</organism>
<dbReference type="RefSeq" id="WP_089371597.1">
    <property type="nucleotide sequence ID" value="NZ_BMEP01000001.1"/>
</dbReference>
<feature type="transmembrane region" description="Helical" evidence="1">
    <location>
        <begin position="30"/>
        <end position="48"/>
    </location>
</feature>
<keyword evidence="1" id="KW-1133">Transmembrane helix</keyword>
<evidence type="ECO:0008006" key="4">
    <source>
        <dbReference type="Google" id="ProtNLM"/>
    </source>
</evidence>
<keyword evidence="3" id="KW-1185">Reference proteome</keyword>
<feature type="transmembrane region" description="Helical" evidence="1">
    <location>
        <begin position="68"/>
        <end position="87"/>
    </location>
</feature>